<dbReference type="Proteomes" id="UP000250086">
    <property type="component" value="Unassembled WGS sequence"/>
</dbReference>
<accession>A0A2X0VDA0</accession>
<dbReference type="GO" id="GO:0015774">
    <property type="term" value="P:polysaccharide transport"/>
    <property type="evidence" value="ECO:0007669"/>
    <property type="project" value="InterPro"/>
</dbReference>
<reference evidence="1 2" key="1">
    <citation type="submission" date="2018-06" db="EMBL/GenBank/DDBJ databases">
        <authorList>
            <consortium name="Pathogen Informatics"/>
            <person name="Doyle S."/>
        </authorList>
    </citation>
    <scope>NUCLEOTIDE SEQUENCE [LARGE SCALE GENOMIC DNA]</scope>
    <source>
        <strain evidence="1 2">NCTC13093</strain>
    </source>
</reference>
<keyword evidence="2" id="KW-1185">Reference proteome</keyword>
<organism evidence="1 2">
    <name type="scientific">Anaerobiospirillum thomasii</name>
    <dbReference type="NCBI Taxonomy" id="179995"/>
    <lineage>
        <taxon>Bacteria</taxon>
        <taxon>Pseudomonadati</taxon>
        <taxon>Pseudomonadota</taxon>
        <taxon>Gammaproteobacteria</taxon>
        <taxon>Aeromonadales</taxon>
        <taxon>Succinivibrionaceae</taxon>
        <taxon>Anaerobiospirillum</taxon>
    </lineage>
</organism>
<dbReference type="Pfam" id="PF05159">
    <property type="entry name" value="Capsule_synth"/>
    <property type="match status" value="1"/>
</dbReference>
<proteinExistence type="predicted"/>
<dbReference type="InterPro" id="IPR007833">
    <property type="entry name" value="Capsule_polysaccharide_synth"/>
</dbReference>
<dbReference type="CDD" id="cd16441">
    <property type="entry name" value="beta_Kdo_transferase_KpsS"/>
    <property type="match status" value="1"/>
</dbReference>
<evidence type="ECO:0000313" key="1">
    <source>
        <dbReference type="EMBL" id="SPT70885.1"/>
    </source>
</evidence>
<dbReference type="GO" id="GO:0000271">
    <property type="term" value="P:polysaccharide biosynthetic process"/>
    <property type="evidence" value="ECO:0007669"/>
    <property type="project" value="InterPro"/>
</dbReference>
<gene>
    <name evidence="1" type="ORF">NCTC13093_02309</name>
</gene>
<dbReference type="AlphaFoldDB" id="A0A2X0VDA0"/>
<protein>
    <submittedName>
        <fullName evidence="1">Capsule polysaccharide biosynthesis protein</fullName>
    </submittedName>
</protein>
<name>A0A2X0VDA0_9GAMM</name>
<evidence type="ECO:0000313" key="2">
    <source>
        <dbReference type="Proteomes" id="UP000250086"/>
    </source>
</evidence>
<dbReference type="RefSeq" id="WP_113744902.1">
    <property type="nucleotide sequence ID" value="NZ_UAPV01000001.1"/>
</dbReference>
<sequence>MLNKATLTDLSSQDSSLKDRVFVFLQGPQSYFYSELASALTRMGAFVIKINLCGGDVFLWKTRNCAADSFKTFNYHGRGCDFTYYISKIFKDYGVDDLVLYSDWRPMHQDAILLARYLKIRVWVFEEGYLRNGFVTLEQNGVNGRSPLPKSPEKIMDIAKNLEPFKPSRVKVESMRQKVMYAIRHHVGNTLLFPFFFHYRTHREHNIFFELIGILPRYLTRNSRKRKSRVSLHKFLKSRAPYFFYPLQLNHDSQVQLYSPYTRQGEAILSVIYSFARYAPENTRLLIKNHPLDNGLIPYRRFIKAVASSLGVKDRVCFIEDGNTVFLAKHAKAVVLINSTVGLSALLEKKNVFCLGYSVYSMPGLAKSAFTDKLHDFWSTEDKVDEKLLDAYCALLCSQSLVEGDFYTQQGVQAAVEGTIKRFINS</sequence>
<dbReference type="EMBL" id="UAPV01000001">
    <property type="protein sequence ID" value="SPT70885.1"/>
    <property type="molecule type" value="Genomic_DNA"/>
</dbReference>